<reference evidence="4 5" key="1">
    <citation type="submission" date="2013-02" db="EMBL/GenBank/DDBJ databases">
        <title>The Genome Sequence of Enterococcus pallens BAA-351.</title>
        <authorList>
            <consortium name="The Broad Institute Genome Sequencing Platform"/>
            <consortium name="The Broad Institute Genome Sequencing Center for Infectious Disease"/>
            <person name="Earl A.M."/>
            <person name="Gilmore M.S."/>
            <person name="Lebreton F."/>
            <person name="Walker B."/>
            <person name="Young S.K."/>
            <person name="Zeng Q."/>
            <person name="Gargeya S."/>
            <person name="Fitzgerald M."/>
            <person name="Haas B."/>
            <person name="Abouelleil A."/>
            <person name="Alvarado L."/>
            <person name="Arachchi H.M."/>
            <person name="Berlin A.M."/>
            <person name="Chapman S.B."/>
            <person name="Dewar J."/>
            <person name="Goldberg J."/>
            <person name="Griggs A."/>
            <person name="Gujja S."/>
            <person name="Hansen M."/>
            <person name="Howarth C."/>
            <person name="Imamovic A."/>
            <person name="Larimer J."/>
            <person name="McCowan C."/>
            <person name="Murphy C."/>
            <person name="Neiman D."/>
            <person name="Pearson M."/>
            <person name="Priest M."/>
            <person name="Roberts A."/>
            <person name="Saif S."/>
            <person name="Shea T."/>
            <person name="Sisk P."/>
            <person name="Sykes S."/>
            <person name="Wortman J."/>
            <person name="Nusbaum C."/>
            <person name="Birren B."/>
        </authorList>
    </citation>
    <scope>NUCLEOTIDE SEQUENCE [LARGE SCALE GENOMIC DNA]</scope>
    <source>
        <strain evidence="4 5">ATCC BAA-351</strain>
    </source>
</reference>
<accession>R2T0Z4</accession>
<sequence>MRKKLLLSILFFSGLALFFNSNEAQAASQTLFRVYNPNSGEHFYTKDSNEKDFLVNVGWHDEGIAWETPGNGIPVYRLYNPNAGDHHYTMDVNEYNHLERVGWRKEGEAFKSVDLSSKEKPIGIPVYRAYNPNAKAGAHNFTINFNEQKHLIQVGWRDEKIAFYAHHGSNDYFNIKVVHKSGTKVLKESTTRVKEGFNYVAKAENFPGYELTGNNTQEIKNITSSKEIVFNYVKVNKDKLTSALKTVDGLNANDYTPNSWDKLIASRDAAKDTAAREDATQKEVNDRLKDLNERIKELVGRANFQALEDLYLSAKGIGPQHYADYATYLLFHDAYAGAYTRINDLNSSQTEVDDALNKLQGMIASAKADASQAMLDQLQALYDEGMTKDQNDYTPASWNELNNCLNVAKDILDSERPIEETTQPALDNLQNALNNLVIKPDKTALQTLYDSSQGLGTADFNLYDEYLAYHKAMADADGILKDNNKSQQQVDDCLAALEAALSKKLP</sequence>
<dbReference type="InterPro" id="IPR043708">
    <property type="entry name" value="DUF5648"/>
</dbReference>
<dbReference type="HOGENOM" id="CLU_538335_0_0_9"/>
<dbReference type="RefSeq" id="WP_010757595.1">
    <property type="nucleotide sequence ID" value="NZ_ASWD01000001.1"/>
</dbReference>
<name>R2T0Z4_9ENTE</name>
<feature type="coiled-coil region" evidence="1">
    <location>
        <begin position="274"/>
        <end position="301"/>
    </location>
</feature>
<organism evidence="4 5">
    <name type="scientific">Enterococcus pallens ATCC BAA-351</name>
    <dbReference type="NCBI Taxonomy" id="1158607"/>
    <lineage>
        <taxon>Bacteria</taxon>
        <taxon>Bacillati</taxon>
        <taxon>Bacillota</taxon>
        <taxon>Bacilli</taxon>
        <taxon>Lactobacillales</taxon>
        <taxon>Enterococcaceae</taxon>
        <taxon>Enterococcus</taxon>
    </lineage>
</organism>
<dbReference type="eggNOG" id="COG3757">
    <property type="taxonomic scope" value="Bacteria"/>
</dbReference>
<feature type="domain" description="DUF5648" evidence="3">
    <location>
        <begin position="31"/>
        <end position="165"/>
    </location>
</feature>
<dbReference type="Pfam" id="PF07554">
    <property type="entry name" value="FIVAR"/>
    <property type="match status" value="3"/>
</dbReference>
<evidence type="ECO:0000259" key="3">
    <source>
        <dbReference type="Pfam" id="PF18885"/>
    </source>
</evidence>
<dbReference type="Proteomes" id="UP000013782">
    <property type="component" value="Unassembled WGS sequence"/>
</dbReference>
<evidence type="ECO:0000256" key="2">
    <source>
        <dbReference type="SAM" id="SignalP"/>
    </source>
</evidence>
<evidence type="ECO:0000313" key="5">
    <source>
        <dbReference type="Proteomes" id="UP000013782"/>
    </source>
</evidence>
<dbReference type="Pfam" id="PF18885">
    <property type="entry name" value="DUF5648"/>
    <property type="match status" value="1"/>
</dbReference>
<comment type="caution">
    <text evidence="4">The sequence shown here is derived from an EMBL/GenBank/DDBJ whole genome shotgun (WGS) entry which is preliminary data.</text>
</comment>
<feature type="signal peptide" evidence="2">
    <location>
        <begin position="1"/>
        <end position="26"/>
    </location>
</feature>
<dbReference type="AlphaFoldDB" id="R2T0Z4"/>
<dbReference type="EMBL" id="AJAQ01000016">
    <property type="protein sequence ID" value="EOH93909.1"/>
    <property type="molecule type" value="Genomic_DNA"/>
</dbReference>
<dbReference type="PATRIC" id="fig|1158607.3.peg.2587"/>
<feature type="chain" id="PRO_5004366062" description="DUF5648 domain-containing protein" evidence="2">
    <location>
        <begin position="27"/>
        <end position="506"/>
    </location>
</feature>
<dbReference type="Gene3D" id="1.20.1270.90">
    <property type="entry name" value="AF1782-like"/>
    <property type="match status" value="2"/>
</dbReference>
<keyword evidence="5" id="KW-1185">Reference proteome</keyword>
<keyword evidence="1" id="KW-0175">Coiled coil</keyword>
<dbReference type="STRING" id="160454.RV10_GL002324"/>
<gene>
    <name evidence="4" type="ORF">UAU_02605</name>
</gene>
<proteinExistence type="predicted"/>
<evidence type="ECO:0000313" key="4">
    <source>
        <dbReference type="EMBL" id="EOH93909.1"/>
    </source>
</evidence>
<evidence type="ECO:0000256" key="1">
    <source>
        <dbReference type="SAM" id="Coils"/>
    </source>
</evidence>
<keyword evidence="2" id="KW-0732">Signal</keyword>
<dbReference type="eggNOG" id="COG1196">
    <property type="taxonomic scope" value="Bacteria"/>
</dbReference>
<protein>
    <recommendedName>
        <fullName evidence="3">DUF5648 domain-containing protein</fullName>
    </recommendedName>
</protein>